<feature type="compositionally biased region" description="Polar residues" evidence="1">
    <location>
        <begin position="143"/>
        <end position="162"/>
    </location>
</feature>
<feature type="compositionally biased region" description="Basic and acidic residues" evidence="1">
    <location>
        <begin position="223"/>
        <end position="234"/>
    </location>
</feature>
<protein>
    <submittedName>
        <fullName evidence="4">WH2 domain-containing protein</fullName>
    </submittedName>
</protein>
<evidence type="ECO:0000313" key="3">
    <source>
        <dbReference type="Proteomes" id="UP000267029"/>
    </source>
</evidence>
<gene>
    <name evidence="2" type="ORF">MCOS_LOCUS4216</name>
</gene>
<dbReference type="AlphaFoldDB" id="A0A0R3UBB7"/>
<reference evidence="4" key="2">
    <citation type="submission" date="2019-11" db="UniProtKB">
        <authorList>
            <consortium name="WormBaseParasite"/>
        </authorList>
    </citation>
    <scope>IDENTIFICATION</scope>
</reference>
<keyword evidence="3" id="KW-1185">Reference proteome</keyword>
<sequence>MSRDRVNPITSLVHRLSKTLSLNRNSFTNEDSDECSNHPRGRLSSVTEIKSDCSFEVSQKRDLPARSASACPGAYVDTKAELESNNQNTEDDMEIQYDEELVTPVEGTDGSDSSEEPLFTYSGNNLNQIYEFDYPEIPRNESDSNLMSSARRSDFSEGSLSTDIDDGEISRSEEEVEQSQSTETEPHKTRLQEKENASDANEQEAHREICQEDYDSYSFPQFEVEHDPEQDPFHEAALVAESHQFSHPPRQPMGTSPPAILVTSPSNNDISKKSPSRPPPPVLKPVRPPLPPPPSHPLPKEVPPQPSAQPSPRPTSSPESPSPLRKKKLKIFGLNIGK</sequence>
<evidence type="ECO:0000313" key="4">
    <source>
        <dbReference type="WBParaSite" id="MCU_012602-RA"/>
    </source>
</evidence>
<dbReference type="WBParaSite" id="MCU_012602-RA">
    <property type="protein sequence ID" value="MCU_012602-RA"/>
    <property type="gene ID" value="MCU_012602"/>
</dbReference>
<feature type="region of interest" description="Disordered" evidence="1">
    <location>
        <begin position="137"/>
        <end position="338"/>
    </location>
</feature>
<reference evidence="2 3" key="1">
    <citation type="submission" date="2018-10" db="EMBL/GenBank/DDBJ databases">
        <authorList>
            <consortium name="Pathogen Informatics"/>
        </authorList>
    </citation>
    <scope>NUCLEOTIDE SEQUENCE [LARGE SCALE GENOMIC DNA]</scope>
</reference>
<evidence type="ECO:0000256" key="1">
    <source>
        <dbReference type="SAM" id="MobiDB-lite"/>
    </source>
</evidence>
<feature type="compositionally biased region" description="Basic and acidic residues" evidence="1">
    <location>
        <begin position="184"/>
        <end position="210"/>
    </location>
</feature>
<dbReference type="Proteomes" id="UP000267029">
    <property type="component" value="Unassembled WGS sequence"/>
</dbReference>
<proteinExistence type="predicted"/>
<evidence type="ECO:0000313" key="2">
    <source>
        <dbReference type="EMBL" id="VDD78213.1"/>
    </source>
</evidence>
<feature type="compositionally biased region" description="Pro residues" evidence="1">
    <location>
        <begin position="276"/>
        <end position="315"/>
    </location>
</feature>
<organism evidence="2 3">
    <name type="scientific">Mesocestoides corti</name>
    <name type="common">Flatworm</name>
    <dbReference type="NCBI Taxonomy" id="53468"/>
    <lineage>
        <taxon>Eukaryota</taxon>
        <taxon>Metazoa</taxon>
        <taxon>Spiralia</taxon>
        <taxon>Lophotrochozoa</taxon>
        <taxon>Platyhelminthes</taxon>
        <taxon>Cestoda</taxon>
        <taxon>Eucestoda</taxon>
        <taxon>Cyclophyllidea</taxon>
        <taxon>Mesocestoididae</taxon>
        <taxon>Mesocestoides</taxon>
    </lineage>
</organism>
<dbReference type="EMBL" id="UXSR01001393">
    <property type="protein sequence ID" value="VDD78213.1"/>
    <property type="molecule type" value="Genomic_DNA"/>
</dbReference>
<dbReference type="OrthoDB" id="10480853at2759"/>
<accession>A0A0R3UBB7</accession>
<name>A0A0R3UBB7_MESCO</name>